<dbReference type="GO" id="GO:0016757">
    <property type="term" value="F:glycosyltransferase activity"/>
    <property type="evidence" value="ECO:0007669"/>
    <property type="project" value="UniProtKB-KW"/>
</dbReference>
<organism evidence="1 2">
    <name type="scientific">Ruminiclostridium hungatei</name>
    <name type="common">Clostridium hungatei</name>
    <dbReference type="NCBI Taxonomy" id="48256"/>
    <lineage>
        <taxon>Bacteria</taxon>
        <taxon>Bacillati</taxon>
        <taxon>Bacillota</taxon>
        <taxon>Clostridia</taxon>
        <taxon>Eubacteriales</taxon>
        <taxon>Oscillospiraceae</taxon>
        <taxon>Ruminiclostridium</taxon>
    </lineage>
</organism>
<dbReference type="PANTHER" id="PTHR43235:SF1">
    <property type="entry name" value="GLUTAMINE AMIDOTRANSFERASE PB2B2.05-RELATED"/>
    <property type="match status" value="1"/>
</dbReference>
<proteinExistence type="predicted"/>
<dbReference type="GO" id="GO:0033969">
    <property type="term" value="F:gamma-glutamyl-gamma-aminobutyrate hydrolase activity"/>
    <property type="evidence" value="ECO:0007669"/>
    <property type="project" value="TreeGrafter"/>
</dbReference>
<dbReference type="SUPFAM" id="SSF52317">
    <property type="entry name" value="Class I glutamine amidotransferase-like"/>
    <property type="match status" value="1"/>
</dbReference>
<dbReference type="RefSeq" id="WP_080066462.1">
    <property type="nucleotide sequence ID" value="NZ_MZGX01000034.1"/>
</dbReference>
<dbReference type="EMBL" id="MZGX01000034">
    <property type="protein sequence ID" value="OPX42094.1"/>
    <property type="molecule type" value="Genomic_DNA"/>
</dbReference>
<name>A0A1V4SE52_RUMHU</name>
<dbReference type="PANTHER" id="PTHR43235">
    <property type="entry name" value="GLUTAMINE AMIDOTRANSFERASE PB2B2.05-RELATED"/>
    <property type="match status" value="1"/>
</dbReference>
<evidence type="ECO:0000313" key="2">
    <source>
        <dbReference type="Proteomes" id="UP000191554"/>
    </source>
</evidence>
<dbReference type="AlphaFoldDB" id="A0A1V4SE52"/>
<dbReference type="InterPro" id="IPR029062">
    <property type="entry name" value="Class_I_gatase-like"/>
</dbReference>
<protein>
    <submittedName>
        <fullName evidence="1">Putative glutamine amidotransferasec</fullName>
        <ecNumber evidence="1">2.4.2.-</ecNumber>
    </submittedName>
</protein>
<dbReference type="Proteomes" id="UP000191554">
    <property type="component" value="Unassembled WGS sequence"/>
</dbReference>
<dbReference type="STRING" id="48256.CLHUN_39990"/>
<sequence>MYKGKPVIGITAAFDFEKSTSNLRDDYYEAIIQCGAVPVMIPVTEVKSVWVEYLDICDGIILSGGPDVDALQFGQSNMPYTKEISPVRDNMELFLARQALAVDKPLLGICRGIQVLNIASGGSIFQDIYAENNSGKSLIQHCQAAPRWFQIHNITILENNCLSGIFGRQTLKVNSFHHQAVREIAPGFIVNACSEDGIIEAISNESKKFVLGVQWHPENLWRKDKIHLKLFERLVAVC</sequence>
<dbReference type="OrthoDB" id="9813383at2"/>
<dbReference type="Gene3D" id="3.40.50.880">
    <property type="match status" value="1"/>
</dbReference>
<dbReference type="GO" id="GO:0006598">
    <property type="term" value="P:polyamine catabolic process"/>
    <property type="evidence" value="ECO:0007669"/>
    <property type="project" value="TreeGrafter"/>
</dbReference>
<reference evidence="1 2" key="1">
    <citation type="submission" date="2017-03" db="EMBL/GenBank/DDBJ databases">
        <title>Genome sequence of Clostridium hungatei DSM 14427.</title>
        <authorList>
            <person name="Poehlein A."/>
            <person name="Daniel R."/>
        </authorList>
    </citation>
    <scope>NUCLEOTIDE SEQUENCE [LARGE SCALE GENOMIC DNA]</scope>
    <source>
        <strain evidence="1 2">DSM 14427</strain>
    </source>
</reference>
<keyword evidence="1" id="KW-0315">Glutamine amidotransferase</keyword>
<dbReference type="InterPro" id="IPR011697">
    <property type="entry name" value="Peptidase_C26"/>
</dbReference>
<dbReference type="PROSITE" id="PS51273">
    <property type="entry name" value="GATASE_TYPE_1"/>
    <property type="match status" value="1"/>
</dbReference>
<evidence type="ECO:0000313" key="1">
    <source>
        <dbReference type="EMBL" id="OPX42094.1"/>
    </source>
</evidence>
<dbReference type="CDD" id="cd01745">
    <property type="entry name" value="GATase1_2"/>
    <property type="match status" value="1"/>
</dbReference>
<gene>
    <name evidence="1" type="ORF">CLHUN_39990</name>
</gene>
<accession>A0A1V4SE52</accession>
<keyword evidence="1" id="KW-0808">Transferase</keyword>
<keyword evidence="2" id="KW-1185">Reference proteome</keyword>
<keyword evidence="1" id="KW-0328">Glycosyltransferase</keyword>
<dbReference type="GO" id="GO:0005829">
    <property type="term" value="C:cytosol"/>
    <property type="evidence" value="ECO:0007669"/>
    <property type="project" value="TreeGrafter"/>
</dbReference>
<comment type="caution">
    <text evidence="1">The sequence shown here is derived from an EMBL/GenBank/DDBJ whole genome shotgun (WGS) entry which is preliminary data.</text>
</comment>
<dbReference type="InterPro" id="IPR044668">
    <property type="entry name" value="PuuD-like"/>
</dbReference>
<dbReference type="EC" id="2.4.2.-" evidence="1"/>
<dbReference type="Pfam" id="PF07722">
    <property type="entry name" value="Peptidase_C26"/>
    <property type="match status" value="1"/>
</dbReference>